<evidence type="ECO:0000256" key="1">
    <source>
        <dbReference type="SAM" id="MobiDB-lite"/>
    </source>
</evidence>
<evidence type="ECO:0000313" key="3">
    <source>
        <dbReference type="Proteomes" id="UP001225356"/>
    </source>
</evidence>
<dbReference type="Proteomes" id="UP001225356">
    <property type="component" value="Unassembled WGS sequence"/>
</dbReference>
<keyword evidence="3" id="KW-1185">Reference proteome</keyword>
<gene>
    <name evidence="2" type="ORF">J2853_007047</name>
</gene>
<proteinExistence type="predicted"/>
<evidence type="ECO:0000313" key="2">
    <source>
        <dbReference type="EMBL" id="MDP9847836.1"/>
    </source>
</evidence>
<accession>A0ABT9QN67</accession>
<reference evidence="2 3" key="1">
    <citation type="submission" date="2023-07" db="EMBL/GenBank/DDBJ databases">
        <title>Sequencing the genomes of 1000 actinobacteria strains.</title>
        <authorList>
            <person name="Klenk H.-P."/>
        </authorList>
    </citation>
    <scope>NUCLEOTIDE SEQUENCE [LARGE SCALE GENOMIC DNA]</scope>
    <source>
        <strain evidence="2 3">DSM 46740</strain>
    </source>
</reference>
<comment type="caution">
    <text evidence="2">The sequence shown here is derived from an EMBL/GenBank/DDBJ whole genome shotgun (WGS) entry which is preliminary data.</text>
</comment>
<dbReference type="EMBL" id="JAUSQU010000001">
    <property type="protein sequence ID" value="MDP9847836.1"/>
    <property type="molecule type" value="Genomic_DNA"/>
</dbReference>
<sequence>MKTLVRRSQYFSQDMRHSGEVVSSVSKERGQRIRTTVDDRTPVEDM</sequence>
<protein>
    <submittedName>
        <fullName evidence="2">Uncharacterized protein</fullName>
    </submittedName>
</protein>
<name>A0ABT9QN67_9ACTN</name>
<feature type="region of interest" description="Disordered" evidence="1">
    <location>
        <begin position="21"/>
        <end position="46"/>
    </location>
</feature>
<organism evidence="2 3">
    <name type="scientific">Streptosporangium lutulentum</name>
    <dbReference type="NCBI Taxonomy" id="1461250"/>
    <lineage>
        <taxon>Bacteria</taxon>
        <taxon>Bacillati</taxon>
        <taxon>Actinomycetota</taxon>
        <taxon>Actinomycetes</taxon>
        <taxon>Streptosporangiales</taxon>
        <taxon>Streptosporangiaceae</taxon>
        <taxon>Streptosporangium</taxon>
    </lineage>
</organism>
<feature type="compositionally biased region" description="Basic and acidic residues" evidence="1">
    <location>
        <begin position="26"/>
        <end position="46"/>
    </location>
</feature>